<dbReference type="OrthoDB" id="1449506at2"/>
<proteinExistence type="predicted"/>
<keyword evidence="1" id="KW-0812">Transmembrane</keyword>
<dbReference type="EMBL" id="QLSZ01000001">
    <property type="protein sequence ID" value="RAR75510.1"/>
    <property type="molecule type" value="Genomic_DNA"/>
</dbReference>
<feature type="transmembrane region" description="Helical" evidence="1">
    <location>
        <begin position="27"/>
        <end position="44"/>
    </location>
</feature>
<reference evidence="2 3" key="1">
    <citation type="submission" date="2018-06" db="EMBL/GenBank/DDBJ databases">
        <title>Genomic Encyclopedia of Archaeal and Bacterial Type Strains, Phase II (KMG-II): from individual species to whole genera.</title>
        <authorList>
            <person name="Goeker M."/>
        </authorList>
    </citation>
    <scope>NUCLEOTIDE SEQUENCE [LARGE SCALE GENOMIC DNA]</scope>
    <source>
        <strain evidence="2 3">DSM 25663</strain>
    </source>
</reference>
<keyword evidence="3" id="KW-1185">Reference proteome</keyword>
<keyword evidence="1" id="KW-0472">Membrane</keyword>
<gene>
    <name evidence="2" type="ORF">CLV55_101210</name>
</gene>
<dbReference type="AlphaFoldDB" id="A0A328YPJ2"/>
<dbReference type="Proteomes" id="UP000248840">
    <property type="component" value="Unassembled WGS sequence"/>
</dbReference>
<comment type="caution">
    <text evidence="2">The sequence shown here is derived from an EMBL/GenBank/DDBJ whole genome shotgun (WGS) entry which is preliminary data.</text>
</comment>
<evidence type="ECO:0000313" key="2">
    <source>
        <dbReference type="EMBL" id="RAR75510.1"/>
    </source>
</evidence>
<dbReference type="RefSeq" id="WP_112111882.1">
    <property type="nucleotide sequence ID" value="NZ_QLSZ01000001.1"/>
</dbReference>
<sequence length="60" mass="6940">MKKFRIPIMLVALFVAFYQQKSEHPNVIVTVLCVAVFMFGMMKLSSKIPPKNNDDDHEEI</sequence>
<keyword evidence="1" id="KW-1133">Transmembrane helix</keyword>
<name>A0A328YPJ2_9FLAO</name>
<protein>
    <submittedName>
        <fullName evidence="2">Uncharacterized protein</fullName>
    </submittedName>
</protein>
<evidence type="ECO:0000256" key="1">
    <source>
        <dbReference type="SAM" id="Phobius"/>
    </source>
</evidence>
<organism evidence="2 3">
    <name type="scientific">Flavobacterium aciduliphilum</name>
    <dbReference type="NCBI Taxonomy" id="1101402"/>
    <lineage>
        <taxon>Bacteria</taxon>
        <taxon>Pseudomonadati</taxon>
        <taxon>Bacteroidota</taxon>
        <taxon>Flavobacteriia</taxon>
        <taxon>Flavobacteriales</taxon>
        <taxon>Flavobacteriaceae</taxon>
        <taxon>Flavobacterium</taxon>
    </lineage>
</organism>
<accession>A0A328YPJ2</accession>
<evidence type="ECO:0000313" key="3">
    <source>
        <dbReference type="Proteomes" id="UP000248840"/>
    </source>
</evidence>